<feature type="non-terminal residue" evidence="1">
    <location>
        <position position="1"/>
    </location>
</feature>
<accession>A0ACA9MVU7</accession>
<keyword evidence="2" id="KW-1185">Reference proteome</keyword>
<evidence type="ECO:0000313" key="1">
    <source>
        <dbReference type="EMBL" id="CAG8617284.1"/>
    </source>
</evidence>
<reference evidence="1" key="1">
    <citation type="submission" date="2021-06" db="EMBL/GenBank/DDBJ databases">
        <authorList>
            <person name="Kallberg Y."/>
            <person name="Tangrot J."/>
            <person name="Rosling A."/>
        </authorList>
    </citation>
    <scope>NUCLEOTIDE SEQUENCE</scope>
    <source>
        <strain evidence="1">IL203A</strain>
    </source>
</reference>
<sequence>KTNANSATVQIPANGVWWAWSNTASSAHRNSASLNSNCGSPLSISINDPYPSSNASQFKMYVWEYKSKTAPESIGTDFPSLENSCPSLPCNSGYEISSNQYYFVMAIKNLNSQSVNVTFNVLWDIQCDSTPSNSTSNSENTNNNPGQSKKSDGS</sequence>
<proteinExistence type="predicted"/>
<comment type="caution">
    <text evidence="1">The sequence shown here is derived from an EMBL/GenBank/DDBJ whole genome shotgun (WGS) entry which is preliminary data.</text>
</comment>
<dbReference type="EMBL" id="CAJVPU010011726">
    <property type="protein sequence ID" value="CAG8617284.1"/>
    <property type="molecule type" value="Genomic_DNA"/>
</dbReference>
<feature type="non-terminal residue" evidence="1">
    <location>
        <position position="154"/>
    </location>
</feature>
<dbReference type="Proteomes" id="UP000789702">
    <property type="component" value="Unassembled WGS sequence"/>
</dbReference>
<evidence type="ECO:0000313" key="2">
    <source>
        <dbReference type="Proteomes" id="UP000789702"/>
    </source>
</evidence>
<protein>
    <submittedName>
        <fullName evidence="1">13985_t:CDS:1</fullName>
    </submittedName>
</protein>
<organism evidence="1 2">
    <name type="scientific">Dentiscutata heterogama</name>
    <dbReference type="NCBI Taxonomy" id="1316150"/>
    <lineage>
        <taxon>Eukaryota</taxon>
        <taxon>Fungi</taxon>
        <taxon>Fungi incertae sedis</taxon>
        <taxon>Mucoromycota</taxon>
        <taxon>Glomeromycotina</taxon>
        <taxon>Glomeromycetes</taxon>
        <taxon>Diversisporales</taxon>
        <taxon>Gigasporaceae</taxon>
        <taxon>Dentiscutata</taxon>
    </lineage>
</organism>
<name>A0ACA9MVU7_9GLOM</name>
<gene>
    <name evidence="1" type="ORF">DHETER_LOCUS7877</name>
</gene>